<organism evidence="4 5">
    <name type="scientific">Novosphingobium sediminis</name>
    <dbReference type="NCBI Taxonomy" id="707214"/>
    <lineage>
        <taxon>Bacteria</taxon>
        <taxon>Pseudomonadati</taxon>
        <taxon>Pseudomonadota</taxon>
        <taxon>Alphaproteobacteria</taxon>
        <taxon>Sphingomonadales</taxon>
        <taxon>Sphingomonadaceae</taxon>
        <taxon>Novosphingobium</taxon>
    </lineage>
</organism>
<dbReference type="InterPro" id="IPR010987">
    <property type="entry name" value="Glutathione-S-Trfase_C-like"/>
</dbReference>
<dbReference type="PANTHER" id="PTHR42673:SF4">
    <property type="entry name" value="MALEYLACETOACETATE ISOMERASE"/>
    <property type="match status" value="1"/>
</dbReference>
<evidence type="ECO:0000313" key="4">
    <source>
        <dbReference type="EMBL" id="GEN98217.1"/>
    </source>
</evidence>
<evidence type="ECO:0000313" key="5">
    <source>
        <dbReference type="Proteomes" id="UP000321464"/>
    </source>
</evidence>
<dbReference type="GO" id="GO:0016034">
    <property type="term" value="F:maleylacetoacetate isomerase activity"/>
    <property type="evidence" value="ECO:0007669"/>
    <property type="project" value="TreeGrafter"/>
</dbReference>
<evidence type="ECO:0000259" key="3">
    <source>
        <dbReference type="PROSITE" id="PS50405"/>
    </source>
</evidence>
<dbReference type="SUPFAM" id="SSF52833">
    <property type="entry name" value="Thioredoxin-like"/>
    <property type="match status" value="1"/>
</dbReference>
<dbReference type="GO" id="GO:0004364">
    <property type="term" value="F:glutathione transferase activity"/>
    <property type="evidence" value="ECO:0007669"/>
    <property type="project" value="TreeGrafter"/>
</dbReference>
<comment type="caution">
    <text evidence="4">The sequence shown here is derived from an EMBL/GenBank/DDBJ whole genome shotgun (WGS) entry which is preliminary data.</text>
</comment>
<dbReference type="SUPFAM" id="SSF47616">
    <property type="entry name" value="GST C-terminal domain-like"/>
    <property type="match status" value="1"/>
</dbReference>
<proteinExistence type="inferred from homology"/>
<gene>
    <name evidence="4" type="ORF">NSE01_00500</name>
</gene>
<dbReference type="PROSITE" id="PS50404">
    <property type="entry name" value="GST_NTER"/>
    <property type="match status" value="1"/>
</dbReference>
<evidence type="ECO:0000256" key="1">
    <source>
        <dbReference type="ARBA" id="ARBA00010007"/>
    </source>
</evidence>
<dbReference type="InterPro" id="IPR004045">
    <property type="entry name" value="Glutathione_S-Trfase_N"/>
</dbReference>
<dbReference type="EMBL" id="BJYR01000001">
    <property type="protein sequence ID" value="GEN98217.1"/>
    <property type="molecule type" value="Genomic_DNA"/>
</dbReference>
<comment type="similarity">
    <text evidence="1">Belongs to the GST superfamily. Zeta family.</text>
</comment>
<feature type="domain" description="GST C-terminal" evidence="3">
    <location>
        <begin position="99"/>
        <end position="223"/>
    </location>
</feature>
<sequence length="224" mass="24613">MTDGGFPRYSPRMDLVLHTYWRSSAAWRVRTALALKGLQWEAAPHNLRTNEQTAPDYVARNPQGLVPALEVDGAVLTQSLAIIEYLEERFPEPPLLPADPLERARVRAFALAVACDIHPVQNLRVLRMLRARGLDQAAVDGWAREVIEGGLEACSRLIADRSGPYCFGESITLADITLIPQLANARRFGARIDYPRLEAIEVAALAHPAFAASRPDAQADADPA</sequence>
<keyword evidence="5" id="KW-1185">Reference proteome</keyword>
<accession>A0A512AEU0</accession>
<dbReference type="InterPro" id="IPR040079">
    <property type="entry name" value="Glutathione_S-Trfase"/>
</dbReference>
<name>A0A512AEU0_9SPHN</name>
<evidence type="ECO:0000259" key="2">
    <source>
        <dbReference type="PROSITE" id="PS50404"/>
    </source>
</evidence>
<dbReference type="CDD" id="cd03042">
    <property type="entry name" value="GST_N_Zeta"/>
    <property type="match status" value="1"/>
</dbReference>
<dbReference type="Proteomes" id="UP000321464">
    <property type="component" value="Unassembled WGS sequence"/>
</dbReference>
<dbReference type="SFLD" id="SFLDG00358">
    <property type="entry name" value="Main_(cytGST)"/>
    <property type="match status" value="1"/>
</dbReference>
<dbReference type="Gene3D" id="1.20.1050.10">
    <property type="match status" value="1"/>
</dbReference>
<protein>
    <submittedName>
        <fullName evidence="4">Maleylacetoacetate isomerase</fullName>
    </submittedName>
</protein>
<dbReference type="InterPro" id="IPR034333">
    <property type="entry name" value="GST_Zeta_N"/>
</dbReference>
<dbReference type="SFLD" id="SFLDS00019">
    <property type="entry name" value="Glutathione_Transferase_(cytos"/>
    <property type="match status" value="1"/>
</dbReference>
<dbReference type="Pfam" id="PF13410">
    <property type="entry name" value="GST_C_2"/>
    <property type="match status" value="1"/>
</dbReference>
<dbReference type="AlphaFoldDB" id="A0A512AEU0"/>
<keyword evidence="4" id="KW-0413">Isomerase</keyword>
<dbReference type="GO" id="GO:0006749">
    <property type="term" value="P:glutathione metabolic process"/>
    <property type="evidence" value="ECO:0007669"/>
    <property type="project" value="TreeGrafter"/>
</dbReference>
<dbReference type="RefSeq" id="WP_246134951.1">
    <property type="nucleotide sequence ID" value="NZ_BJYR01000001.1"/>
</dbReference>
<dbReference type="GO" id="GO:0006559">
    <property type="term" value="P:L-phenylalanine catabolic process"/>
    <property type="evidence" value="ECO:0007669"/>
    <property type="project" value="TreeGrafter"/>
</dbReference>
<dbReference type="Gene3D" id="3.40.30.10">
    <property type="entry name" value="Glutaredoxin"/>
    <property type="match status" value="1"/>
</dbReference>
<dbReference type="NCBIfam" id="TIGR01262">
    <property type="entry name" value="maiA"/>
    <property type="match status" value="1"/>
</dbReference>
<dbReference type="PROSITE" id="PS50405">
    <property type="entry name" value="GST_CTER"/>
    <property type="match status" value="1"/>
</dbReference>
<dbReference type="GO" id="GO:0005737">
    <property type="term" value="C:cytoplasm"/>
    <property type="evidence" value="ECO:0007669"/>
    <property type="project" value="InterPro"/>
</dbReference>
<dbReference type="Pfam" id="PF13409">
    <property type="entry name" value="GST_N_2"/>
    <property type="match status" value="1"/>
</dbReference>
<dbReference type="InterPro" id="IPR036282">
    <property type="entry name" value="Glutathione-S-Trfase_C_sf"/>
</dbReference>
<dbReference type="PANTHER" id="PTHR42673">
    <property type="entry name" value="MALEYLACETOACETATE ISOMERASE"/>
    <property type="match status" value="1"/>
</dbReference>
<dbReference type="InterPro" id="IPR036249">
    <property type="entry name" value="Thioredoxin-like_sf"/>
</dbReference>
<dbReference type="InterPro" id="IPR005955">
    <property type="entry name" value="GST_Zeta"/>
</dbReference>
<feature type="domain" description="GST N-terminal" evidence="2">
    <location>
        <begin position="13"/>
        <end position="94"/>
    </location>
</feature>
<reference evidence="4 5" key="1">
    <citation type="submission" date="2019-07" db="EMBL/GenBank/DDBJ databases">
        <title>Whole genome shotgun sequence of Novosphingobium sediminis NBRC 106119.</title>
        <authorList>
            <person name="Hosoyama A."/>
            <person name="Uohara A."/>
            <person name="Ohji S."/>
            <person name="Ichikawa N."/>
        </authorList>
    </citation>
    <scope>NUCLEOTIDE SEQUENCE [LARGE SCALE GENOMIC DNA]</scope>
    <source>
        <strain evidence="4 5">NBRC 106119</strain>
    </source>
</reference>